<evidence type="ECO:0000256" key="1">
    <source>
        <dbReference type="SAM" id="MobiDB-lite"/>
    </source>
</evidence>
<evidence type="ECO:0000313" key="2">
    <source>
        <dbReference type="EMBL" id="KAJ1163199.1"/>
    </source>
</evidence>
<feature type="compositionally biased region" description="Polar residues" evidence="1">
    <location>
        <begin position="42"/>
        <end position="53"/>
    </location>
</feature>
<organism evidence="2 3">
    <name type="scientific">Pleurodeles waltl</name>
    <name type="common">Iberian ribbed newt</name>
    <dbReference type="NCBI Taxonomy" id="8319"/>
    <lineage>
        <taxon>Eukaryota</taxon>
        <taxon>Metazoa</taxon>
        <taxon>Chordata</taxon>
        <taxon>Craniata</taxon>
        <taxon>Vertebrata</taxon>
        <taxon>Euteleostomi</taxon>
        <taxon>Amphibia</taxon>
        <taxon>Batrachia</taxon>
        <taxon>Caudata</taxon>
        <taxon>Salamandroidea</taxon>
        <taxon>Salamandridae</taxon>
        <taxon>Pleurodelinae</taxon>
        <taxon>Pleurodeles</taxon>
    </lineage>
</organism>
<dbReference type="AlphaFoldDB" id="A0AAV7SGL6"/>
<feature type="compositionally biased region" description="Basic and acidic residues" evidence="1">
    <location>
        <begin position="26"/>
        <end position="35"/>
    </location>
</feature>
<gene>
    <name evidence="2" type="ORF">NDU88_003662</name>
</gene>
<accession>A0AAV7SGL6</accession>
<reference evidence="2" key="1">
    <citation type="journal article" date="2022" name="bioRxiv">
        <title>Sequencing and chromosome-scale assembly of the giantPleurodeles waltlgenome.</title>
        <authorList>
            <person name="Brown T."/>
            <person name="Elewa A."/>
            <person name="Iarovenko S."/>
            <person name="Subramanian E."/>
            <person name="Araus A.J."/>
            <person name="Petzold A."/>
            <person name="Susuki M."/>
            <person name="Suzuki K.-i.T."/>
            <person name="Hayashi T."/>
            <person name="Toyoda A."/>
            <person name="Oliveira C."/>
            <person name="Osipova E."/>
            <person name="Leigh N.D."/>
            <person name="Simon A."/>
            <person name="Yun M.H."/>
        </authorList>
    </citation>
    <scope>NUCLEOTIDE SEQUENCE</scope>
    <source>
        <strain evidence="2">20211129_DDA</strain>
        <tissue evidence="2">Liver</tissue>
    </source>
</reference>
<evidence type="ECO:0000313" key="3">
    <source>
        <dbReference type="Proteomes" id="UP001066276"/>
    </source>
</evidence>
<feature type="non-terminal residue" evidence="2">
    <location>
        <position position="53"/>
    </location>
</feature>
<dbReference type="Proteomes" id="UP001066276">
    <property type="component" value="Chromosome 4_2"/>
</dbReference>
<name>A0AAV7SGL6_PLEWA</name>
<keyword evidence="3" id="KW-1185">Reference proteome</keyword>
<evidence type="ECO:0008006" key="4">
    <source>
        <dbReference type="Google" id="ProtNLM"/>
    </source>
</evidence>
<proteinExistence type="predicted"/>
<feature type="region of interest" description="Disordered" evidence="1">
    <location>
        <begin position="15"/>
        <end position="53"/>
    </location>
</feature>
<sequence>TLKDSKKIKICCHTGRPGAAKKREGRRQGAERRGDLLGYNLGNRNRANTKTIR</sequence>
<dbReference type="EMBL" id="JANPWB010000008">
    <property type="protein sequence ID" value="KAJ1163199.1"/>
    <property type="molecule type" value="Genomic_DNA"/>
</dbReference>
<comment type="caution">
    <text evidence="2">The sequence shown here is derived from an EMBL/GenBank/DDBJ whole genome shotgun (WGS) entry which is preliminary data.</text>
</comment>
<protein>
    <recommendedName>
        <fullName evidence="4">Ribosomal protein S8</fullName>
    </recommendedName>
</protein>
<feature type="non-terminal residue" evidence="2">
    <location>
        <position position="1"/>
    </location>
</feature>